<dbReference type="Pfam" id="PF00440">
    <property type="entry name" value="TetR_N"/>
    <property type="match status" value="1"/>
</dbReference>
<dbReference type="EMBL" id="VCQU01000008">
    <property type="protein sequence ID" value="NMN97708.1"/>
    <property type="molecule type" value="Genomic_DNA"/>
</dbReference>
<dbReference type="SUPFAM" id="SSF46689">
    <property type="entry name" value="Homeodomain-like"/>
    <property type="match status" value="1"/>
</dbReference>
<dbReference type="InterPro" id="IPR009057">
    <property type="entry name" value="Homeodomain-like_sf"/>
</dbReference>
<reference evidence="4 5" key="2">
    <citation type="submission" date="2020-06" db="EMBL/GenBank/DDBJ databases">
        <title>Antribacter stalactiti gen. nov., sp. nov., a new member of the family Nacardiaceae isolated from a cave.</title>
        <authorList>
            <person name="Kim I.S."/>
        </authorList>
    </citation>
    <scope>NUCLEOTIDE SEQUENCE [LARGE SCALE GENOMIC DNA]</scope>
    <source>
        <strain evidence="4 5">YC2-7</strain>
    </source>
</reference>
<dbReference type="PROSITE" id="PS50977">
    <property type="entry name" value="HTH_TETR_2"/>
    <property type="match status" value="1"/>
</dbReference>
<dbReference type="Pfam" id="PF17933">
    <property type="entry name" value="TetR_C_25"/>
    <property type="match status" value="1"/>
</dbReference>
<reference evidence="4 5" key="1">
    <citation type="submission" date="2019-05" db="EMBL/GenBank/DDBJ databases">
        <authorList>
            <person name="Lee S.D."/>
        </authorList>
    </citation>
    <scope>NUCLEOTIDE SEQUENCE [LARGE SCALE GENOMIC DNA]</scope>
    <source>
        <strain evidence="4 5">YC2-7</strain>
    </source>
</reference>
<dbReference type="PANTHER" id="PTHR30055:SF146">
    <property type="entry name" value="HTH-TYPE TRANSCRIPTIONAL DUAL REGULATOR CECR"/>
    <property type="match status" value="1"/>
</dbReference>
<evidence type="ECO:0000256" key="2">
    <source>
        <dbReference type="PROSITE-ProRule" id="PRU00335"/>
    </source>
</evidence>
<evidence type="ECO:0000256" key="1">
    <source>
        <dbReference type="ARBA" id="ARBA00023125"/>
    </source>
</evidence>
<dbReference type="GO" id="GO:0003700">
    <property type="term" value="F:DNA-binding transcription factor activity"/>
    <property type="evidence" value="ECO:0007669"/>
    <property type="project" value="TreeGrafter"/>
</dbReference>
<feature type="DNA-binding region" description="H-T-H motif" evidence="2">
    <location>
        <begin position="30"/>
        <end position="49"/>
    </location>
</feature>
<sequence length="217" mass="23315">MRSGTADLTTRARIRDAAIVVFGEQGFGTGVRAVATAAGVSPGLVNHHFGSKDGLREVCDAYVLDVIRTDKAKFLTSPSAAGMIAQLAEIDHYAPMVAYIIRSFQAGGALALSLFEHLTDNAALYLEEGVAAGTLRPSRDPAARARYAALQGLGGMLLFFQLKSDKEGAIDYTHALREYSDATTFPALELYTYGMLTDSTLFEALVDQRSNENQEDA</sequence>
<dbReference type="InterPro" id="IPR050109">
    <property type="entry name" value="HTH-type_TetR-like_transc_reg"/>
</dbReference>
<dbReference type="PANTHER" id="PTHR30055">
    <property type="entry name" value="HTH-TYPE TRANSCRIPTIONAL REGULATOR RUTR"/>
    <property type="match status" value="1"/>
</dbReference>
<comment type="caution">
    <text evidence="4">The sequence shown here is derived from an EMBL/GenBank/DDBJ whole genome shotgun (WGS) entry which is preliminary data.</text>
</comment>
<feature type="domain" description="HTH tetR-type" evidence="3">
    <location>
        <begin position="8"/>
        <end position="67"/>
    </location>
</feature>
<dbReference type="InterPro" id="IPR041484">
    <property type="entry name" value="TetR_C_25"/>
</dbReference>
<proteinExistence type="predicted"/>
<evidence type="ECO:0000313" key="5">
    <source>
        <dbReference type="Proteomes" id="UP000535543"/>
    </source>
</evidence>
<dbReference type="AlphaFoldDB" id="A0A848KIU1"/>
<keyword evidence="5" id="KW-1185">Reference proteome</keyword>
<name>A0A848KIU1_9NOCA</name>
<accession>A0A848KIU1</accession>
<gene>
    <name evidence="4" type="ORF">FGL95_21975</name>
</gene>
<dbReference type="RefSeq" id="WP_169590785.1">
    <property type="nucleotide sequence ID" value="NZ_VCQU01000008.1"/>
</dbReference>
<dbReference type="GO" id="GO:0000976">
    <property type="term" value="F:transcription cis-regulatory region binding"/>
    <property type="evidence" value="ECO:0007669"/>
    <property type="project" value="TreeGrafter"/>
</dbReference>
<dbReference type="PRINTS" id="PR00455">
    <property type="entry name" value="HTHTETR"/>
</dbReference>
<evidence type="ECO:0000313" key="4">
    <source>
        <dbReference type="EMBL" id="NMN97708.1"/>
    </source>
</evidence>
<dbReference type="Gene3D" id="1.10.357.10">
    <property type="entry name" value="Tetracycline Repressor, domain 2"/>
    <property type="match status" value="1"/>
</dbReference>
<organism evidence="4 5">
    <name type="scientific">Antrihabitans stalactiti</name>
    <dbReference type="NCBI Taxonomy" id="2584121"/>
    <lineage>
        <taxon>Bacteria</taxon>
        <taxon>Bacillati</taxon>
        <taxon>Actinomycetota</taxon>
        <taxon>Actinomycetes</taxon>
        <taxon>Mycobacteriales</taxon>
        <taxon>Nocardiaceae</taxon>
        <taxon>Antrihabitans</taxon>
    </lineage>
</organism>
<dbReference type="InterPro" id="IPR001647">
    <property type="entry name" value="HTH_TetR"/>
</dbReference>
<keyword evidence="1 2" id="KW-0238">DNA-binding</keyword>
<dbReference type="Proteomes" id="UP000535543">
    <property type="component" value="Unassembled WGS sequence"/>
</dbReference>
<protein>
    <submittedName>
        <fullName evidence="4">TetR/AcrR family transcriptional regulator</fullName>
    </submittedName>
</protein>
<evidence type="ECO:0000259" key="3">
    <source>
        <dbReference type="PROSITE" id="PS50977"/>
    </source>
</evidence>